<evidence type="ECO:0000313" key="2">
    <source>
        <dbReference type="Proteomes" id="UP000208062"/>
    </source>
</evidence>
<name>A0A1C7A3T2_9VIRU</name>
<reference evidence="1 2" key="1">
    <citation type="journal article" date="2016" name="MBio">
        <title>Archaeal Haloarcula californiae Icosahedral Virus 1 Highlights Conserved Elements in Icosahedral Membrane-Containing DNA Viruses from Extreme Environments.</title>
        <authorList>
            <person name="Demina T.A."/>
            <person name="Pietila M.K."/>
            <person name="Svirskaite J."/>
            <person name="Ravantti J.J."/>
            <person name="Atanasova N.S."/>
            <person name="Bamford D.H."/>
            <person name="Oksanen H.M."/>
        </authorList>
    </citation>
    <scope>NUCLEOTIDE SEQUENCE [LARGE SCALE GENOMIC DNA]</scope>
    <source>
        <strain evidence="1 2">SS13-6</strain>
    </source>
</reference>
<protein>
    <submittedName>
        <fullName evidence="1">Uncharacterized protein</fullName>
    </submittedName>
</protein>
<proteinExistence type="predicted"/>
<gene>
    <name evidence="1" type="ORF">SS136_043</name>
</gene>
<organism evidence="1 2">
    <name type="scientific">Haloarcula californiae icosahedral virus 1</name>
    <dbReference type="NCBI Taxonomy" id="1735722"/>
    <lineage>
        <taxon>Viruses</taxon>
        <taxon>Singelaviria</taxon>
        <taxon>Helvetiavirae</taxon>
        <taxon>Dividoviricota</taxon>
        <taxon>Laserviricetes</taxon>
        <taxon>Halopanivirales</taxon>
        <taxon>Sphaerolipoviridae</taxon>
        <taxon>Alphasphaerolipovirus</taxon>
        <taxon>Alphasphaerolipovirus viikkii</taxon>
    </lineage>
</organism>
<dbReference type="KEGG" id="vg:28619853"/>
<evidence type="ECO:0000313" key="1">
    <source>
        <dbReference type="EMBL" id="ALJ99706.1"/>
    </source>
</evidence>
<dbReference type="GeneID" id="28619853"/>
<sequence>MATTDQTPRTDGAWQYGELAIERAPLREDGAFYGGGSA</sequence>
<dbReference type="EMBL" id="KT809302">
    <property type="protein sequence ID" value="ALJ99706.1"/>
    <property type="molecule type" value="Genomic_DNA"/>
</dbReference>
<accession>A0A1C7A3T2</accession>
<dbReference type="OrthoDB" id="41283at10239"/>
<keyword evidence="2" id="KW-1185">Reference proteome</keyword>
<dbReference type="Proteomes" id="UP000208062">
    <property type="component" value="Segment"/>
</dbReference>
<dbReference type="RefSeq" id="YP_009272863.1">
    <property type="nucleotide sequence ID" value="NC_030848.1"/>
</dbReference>